<organism evidence="2 3">
    <name type="scientific">Micromonospora nigra</name>
    <dbReference type="NCBI Taxonomy" id="145857"/>
    <lineage>
        <taxon>Bacteria</taxon>
        <taxon>Bacillati</taxon>
        <taxon>Actinomycetota</taxon>
        <taxon>Actinomycetes</taxon>
        <taxon>Micromonosporales</taxon>
        <taxon>Micromonosporaceae</taxon>
        <taxon>Micromonospora</taxon>
    </lineage>
</organism>
<dbReference type="STRING" id="145857.GA0070616_4375"/>
<feature type="region of interest" description="Disordered" evidence="1">
    <location>
        <begin position="1"/>
        <end position="21"/>
    </location>
</feature>
<evidence type="ECO:0008006" key="4">
    <source>
        <dbReference type="Google" id="ProtNLM"/>
    </source>
</evidence>
<dbReference type="Proteomes" id="UP000199699">
    <property type="component" value="Unassembled WGS sequence"/>
</dbReference>
<keyword evidence="3" id="KW-1185">Reference proteome</keyword>
<evidence type="ECO:0000313" key="3">
    <source>
        <dbReference type="Proteomes" id="UP000199699"/>
    </source>
</evidence>
<evidence type="ECO:0000256" key="1">
    <source>
        <dbReference type="SAM" id="MobiDB-lite"/>
    </source>
</evidence>
<proteinExistence type="predicted"/>
<dbReference type="RefSeq" id="WP_245712852.1">
    <property type="nucleotide sequence ID" value="NZ_FMHT01000003.1"/>
</dbReference>
<dbReference type="EMBL" id="FMHT01000003">
    <property type="protein sequence ID" value="SCL32024.1"/>
    <property type="molecule type" value="Genomic_DNA"/>
</dbReference>
<name>A0A1C6SQZ5_9ACTN</name>
<evidence type="ECO:0000313" key="2">
    <source>
        <dbReference type="EMBL" id="SCL32024.1"/>
    </source>
</evidence>
<reference evidence="2 3" key="1">
    <citation type="submission" date="2016-06" db="EMBL/GenBank/DDBJ databases">
        <authorList>
            <person name="Kjaerup R.B."/>
            <person name="Dalgaard T.S."/>
            <person name="Juul-Madsen H.R."/>
        </authorList>
    </citation>
    <scope>NUCLEOTIDE SEQUENCE [LARGE SCALE GENOMIC DNA]</scope>
    <source>
        <strain evidence="2 3">DSM 43818</strain>
    </source>
</reference>
<sequence>MKDPTVAERVRRHRAHKSGDHSLCLPGRNDCVPPPVEVPETAPDVTGADLPPAPTGLRKRGARLWSATVAELPGMTVRDQVLLEEACRTVDRLDRLDAILDGRDAVWARLRKAKGEGPVTLVVDQVLTESRQQQAALTRMLQQLGRGRRPMPTGQRPAAADAGKGGDGRARGVTDLTARIEAARRSQAAG</sequence>
<protein>
    <recommendedName>
        <fullName evidence="4">Terminase small subunit</fullName>
    </recommendedName>
</protein>
<dbReference type="AlphaFoldDB" id="A0A1C6SQZ5"/>
<accession>A0A1C6SQZ5</accession>
<feature type="region of interest" description="Disordered" evidence="1">
    <location>
        <begin position="143"/>
        <end position="190"/>
    </location>
</feature>
<gene>
    <name evidence="2" type="ORF">GA0070616_4375</name>
</gene>